<evidence type="ECO:0000313" key="1">
    <source>
        <dbReference type="EMBL" id="MDD0824517.1"/>
    </source>
</evidence>
<dbReference type="InterPro" id="IPR043132">
    <property type="entry name" value="BCAT-like_C"/>
</dbReference>
<evidence type="ECO:0000313" key="2">
    <source>
        <dbReference type="Proteomes" id="UP001221909"/>
    </source>
</evidence>
<sequence>MCRFPLFETISVLDGQVQNLSYHQQRFEQAVKEFFGCNPAFCLAEILIIPAEFQTGKVRCRIDYNATQFEVKFYPYQPKQITQFRCVEVKNWDYHLKFSDRKRFDLFNILQNEEVIIINNGNVSDCSIGNLLFLKQGVWYSPQDYLLKGTQLTALIDQNKVMLTKIRKEDLKQYESIMMINALNPFDEKRVVSTSNIDFFDAYRKY</sequence>
<protein>
    <submittedName>
        <fullName evidence="1">Aminotransferase class IV family protein</fullName>
    </submittedName>
</protein>
<reference evidence="1 2" key="1">
    <citation type="submission" date="2023-02" db="EMBL/GenBank/DDBJ databases">
        <title>Mannheimia cairiniae sp. nov., a novel species of Mannheimia obtained from moscovy ducks (Cairina moschata) and reclassification of Mannheimia ovis as heterotypic synonym of Mannheimia pernigra.</title>
        <authorList>
            <person name="Christensen H."/>
        </authorList>
    </citation>
    <scope>NUCLEOTIDE SEQUENCE [LARGE SCALE GENOMIC DNA]</scope>
    <source>
        <strain evidence="1 2">AT1</strain>
    </source>
</reference>
<gene>
    <name evidence="1" type="ORF">PTQ27_08580</name>
</gene>
<keyword evidence="1" id="KW-0032">Aminotransferase</keyword>
<dbReference type="EMBL" id="JAQSJE010000008">
    <property type="protein sequence ID" value="MDD0824517.1"/>
    <property type="molecule type" value="Genomic_DNA"/>
</dbReference>
<keyword evidence="1" id="KW-0808">Transferase</keyword>
<dbReference type="Gene3D" id="3.30.470.10">
    <property type="match status" value="1"/>
</dbReference>
<dbReference type="Pfam" id="PF01063">
    <property type="entry name" value="Aminotran_4"/>
    <property type="match status" value="1"/>
</dbReference>
<dbReference type="InterPro" id="IPR036038">
    <property type="entry name" value="Aminotransferase-like"/>
</dbReference>
<organism evidence="1 2">
    <name type="scientific">Mannheimia cairinae</name>
    <dbReference type="NCBI Taxonomy" id="3025936"/>
    <lineage>
        <taxon>Bacteria</taxon>
        <taxon>Pseudomonadati</taxon>
        <taxon>Pseudomonadota</taxon>
        <taxon>Gammaproteobacteria</taxon>
        <taxon>Pasteurellales</taxon>
        <taxon>Pasteurellaceae</taxon>
        <taxon>Mannheimia</taxon>
    </lineage>
</organism>
<dbReference type="SUPFAM" id="SSF56752">
    <property type="entry name" value="D-aminoacid aminotransferase-like PLP-dependent enzymes"/>
    <property type="match status" value="1"/>
</dbReference>
<dbReference type="GO" id="GO:0008483">
    <property type="term" value="F:transaminase activity"/>
    <property type="evidence" value="ECO:0007669"/>
    <property type="project" value="UniProtKB-KW"/>
</dbReference>
<accession>A0ABT5MQR6</accession>
<dbReference type="InterPro" id="IPR043131">
    <property type="entry name" value="BCAT-like_N"/>
</dbReference>
<proteinExistence type="predicted"/>
<dbReference type="InterPro" id="IPR001544">
    <property type="entry name" value="Aminotrans_IV"/>
</dbReference>
<dbReference type="Gene3D" id="3.20.10.10">
    <property type="entry name" value="D-amino Acid Aminotransferase, subunit A, domain 2"/>
    <property type="match status" value="1"/>
</dbReference>
<comment type="caution">
    <text evidence="1">The sequence shown here is derived from an EMBL/GenBank/DDBJ whole genome shotgun (WGS) entry which is preliminary data.</text>
</comment>
<dbReference type="Proteomes" id="UP001221909">
    <property type="component" value="Unassembled WGS sequence"/>
</dbReference>
<name>A0ABT5MQR6_9PAST</name>
<keyword evidence="2" id="KW-1185">Reference proteome</keyword>
<dbReference type="RefSeq" id="WP_273748163.1">
    <property type="nucleotide sequence ID" value="NZ_JAQSJE010000008.1"/>
</dbReference>